<dbReference type="STRING" id="431595.K3WZQ6"/>
<name>K3WZQ6_GLOUD</name>
<keyword evidence="3 5" id="KW-0663">Pyridoxal phosphate</keyword>
<evidence type="ECO:0000256" key="5">
    <source>
        <dbReference type="PIRSR" id="PIRSR006278-2"/>
    </source>
</evidence>
<comment type="similarity">
    <text evidence="2">Belongs to the ACC deaminase/D-cysteine desulfhydrase family.</text>
</comment>
<evidence type="ECO:0000256" key="2">
    <source>
        <dbReference type="ARBA" id="ARBA00008639"/>
    </source>
</evidence>
<dbReference type="InterPro" id="IPR027278">
    <property type="entry name" value="ACCD_DCysDesulf"/>
</dbReference>
<evidence type="ECO:0000256" key="3">
    <source>
        <dbReference type="ARBA" id="ARBA00022898"/>
    </source>
</evidence>
<evidence type="ECO:0000313" key="7">
    <source>
        <dbReference type="Proteomes" id="UP000019132"/>
    </source>
</evidence>
<feature type="modified residue" description="N6-(pyridoxal phosphate)lysine" evidence="5">
    <location>
        <position position="46"/>
    </location>
</feature>
<dbReference type="Proteomes" id="UP000019132">
    <property type="component" value="Unassembled WGS sequence"/>
</dbReference>
<dbReference type="PANTHER" id="PTHR43780:SF2">
    <property type="entry name" value="1-AMINOCYCLOPROPANE-1-CARBOXYLATE DEAMINASE-RELATED"/>
    <property type="match status" value="1"/>
</dbReference>
<evidence type="ECO:0000256" key="4">
    <source>
        <dbReference type="PIRSR" id="PIRSR006278-1"/>
    </source>
</evidence>
<protein>
    <recommendedName>
        <fullName evidence="8">Tryptophan synthase beta chain-like PALP domain-containing protein</fullName>
    </recommendedName>
</protein>
<dbReference type="SUPFAM" id="SSF53686">
    <property type="entry name" value="Tryptophan synthase beta subunit-like PLP-dependent enzymes"/>
    <property type="match status" value="1"/>
</dbReference>
<keyword evidence="7" id="KW-1185">Reference proteome</keyword>
<dbReference type="EMBL" id="GL376596">
    <property type="status" value="NOT_ANNOTATED_CDS"/>
    <property type="molecule type" value="Genomic_DNA"/>
</dbReference>
<proteinExistence type="inferred from homology"/>
<comment type="cofactor">
    <cofactor evidence="1">
        <name>pyridoxal 5'-phosphate</name>
        <dbReference type="ChEBI" id="CHEBI:597326"/>
    </cofactor>
</comment>
<reference evidence="7" key="1">
    <citation type="journal article" date="2010" name="Genome Biol.">
        <title>Genome sequence of the necrotrophic plant pathogen Pythium ultimum reveals original pathogenicity mechanisms and effector repertoire.</title>
        <authorList>
            <person name="Levesque C.A."/>
            <person name="Brouwer H."/>
            <person name="Cano L."/>
            <person name="Hamilton J.P."/>
            <person name="Holt C."/>
            <person name="Huitema E."/>
            <person name="Raffaele S."/>
            <person name="Robideau G.P."/>
            <person name="Thines M."/>
            <person name="Win J."/>
            <person name="Zerillo M.M."/>
            <person name="Beakes G.W."/>
            <person name="Boore J.L."/>
            <person name="Busam D."/>
            <person name="Dumas B."/>
            <person name="Ferriera S."/>
            <person name="Fuerstenberg S.I."/>
            <person name="Gachon C.M."/>
            <person name="Gaulin E."/>
            <person name="Govers F."/>
            <person name="Grenville-Briggs L."/>
            <person name="Horner N."/>
            <person name="Hostetler J."/>
            <person name="Jiang R.H."/>
            <person name="Johnson J."/>
            <person name="Krajaejun T."/>
            <person name="Lin H."/>
            <person name="Meijer H.J."/>
            <person name="Moore B."/>
            <person name="Morris P."/>
            <person name="Phuntmart V."/>
            <person name="Puiu D."/>
            <person name="Shetty J."/>
            <person name="Stajich J.E."/>
            <person name="Tripathy S."/>
            <person name="Wawra S."/>
            <person name="van West P."/>
            <person name="Whitty B.R."/>
            <person name="Coutinho P.M."/>
            <person name="Henrissat B."/>
            <person name="Martin F."/>
            <person name="Thomas P.D."/>
            <person name="Tyler B.M."/>
            <person name="De Vries R.P."/>
            <person name="Kamoun S."/>
            <person name="Yandell M."/>
            <person name="Tisserat N."/>
            <person name="Buell C.R."/>
        </authorList>
    </citation>
    <scope>NUCLEOTIDE SEQUENCE</scope>
    <source>
        <strain evidence="7">DAOM:BR144</strain>
    </source>
</reference>
<evidence type="ECO:0000256" key="1">
    <source>
        <dbReference type="ARBA" id="ARBA00001933"/>
    </source>
</evidence>
<reference evidence="7" key="2">
    <citation type="submission" date="2010-04" db="EMBL/GenBank/DDBJ databases">
        <authorList>
            <person name="Buell R."/>
            <person name="Hamilton J."/>
            <person name="Hostetler J."/>
        </authorList>
    </citation>
    <scope>NUCLEOTIDE SEQUENCE [LARGE SCALE GENOMIC DNA]</scope>
    <source>
        <strain evidence="7">DAOM:BR144</strain>
    </source>
</reference>
<dbReference type="GO" id="GO:0019148">
    <property type="term" value="F:D-cysteine desulfhydrase activity"/>
    <property type="evidence" value="ECO:0007669"/>
    <property type="project" value="TreeGrafter"/>
</dbReference>
<dbReference type="InParanoid" id="K3WZQ6"/>
<evidence type="ECO:0008006" key="8">
    <source>
        <dbReference type="Google" id="ProtNLM"/>
    </source>
</evidence>
<organism evidence="6 7">
    <name type="scientific">Globisporangium ultimum (strain ATCC 200006 / CBS 805.95 / DAOM BR144)</name>
    <name type="common">Pythium ultimum</name>
    <dbReference type="NCBI Taxonomy" id="431595"/>
    <lineage>
        <taxon>Eukaryota</taxon>
        <taxon>Sar</taxon>
        <taxon>Stramenopiles</taxon>
        <taxon>Oomycota</taxon>
        <taxon>Peronosporomycetes</taxon>
        <taxon>Pythiales</taxon>
        <taxon>Pythiaceae</taxon>
        <taxon>Globisporangium</taxon>
    </lineage>
</organism>
<feature type="active site" description="Nucleophile" evidence="4">
    <location>
        <position position="74"/>
    </location>
</feature>
<dbReference type="EnsemblProtists" id="PYU1_T010455">
    <property type="protein sequence ID" value="PYU1_T010455"/>
    <property type="gene ID" value="PYU1_G010433"/>
</dbReference>
<reference evidence="6" key="3">
    <citation type="submission" date="2015-02" db="UniProtKB">
        <authorList>
            <consortium name="EnsemblProtists"/>
        </authorList>
    </citation>
    <scope>IDENTIFICATION</scope>
    <source>
        <strain evidence="6">DAOM BR144</strain>
    </source>
</reference>
<dbReference type="PIRSF" id="PIRSF006278">
    <property type="entry name" value="ACCD_DCysDesulf"/>
    <property type="match status" value="1"/>
</dbReference>
<dbReference type="InterPro" id="IPR036052">
    <property type="entry name" value="TrpB-like_PALP_sf"/>
</dbReference>
<dbReference type="VEuPathDB" id="FungiDB:PYU1_G010433"/>
<dbReference type="Gene3D" id="3.40.50.1100">
    <property type="match status" value="2"/>
</dbReference>
<accession>K3WZQ6</accession>
<evidence type="ECO:0000313" key="6">
    <source>
        <dbReference type="EnsemblProtists" id="PYU1_T010455"/>
    </source>
</evidence>
<sequence>DAAALLRRRQQLQDELTKSSPVTRVRFRDQSVHVKRDDVFHLAGNKMRKLHWFVKQDDTFYKDAHLVSFGGAQSNAMLAIAQLAQTRGVPFTYFSRGLQLRTDAFASNREEPSGAQQPSGNLVLALELGMQHVELSPAVYQQLAQTKDFSCTIEEHAHLQHLLDGKSIKNAVFIPQGAAFEHAHEGLEELAHEINAYVTSEQSKDKCFSVVVPAGTGTTALYMAQHLDPSRTRLFAVPCIGDATYLQKQFMDLVERDAVLTQRAEAHTLTLPSILTPNQKARFGRLSWPLYDMYHELVAATQVEFDLVYGCFAWQTMFTERSLTKLLHGDGSDQPEHELNPRELLYVHTGGVSGNATMLARYLAKKKQ</sequence>
<dbReference type="HOGENOM" id="CLU_061664_0_0_1"/>
<dbReference type="OMA" id="NKARKFM"/>
<dbReference type="AlphaFoldDB" id="K3WZQ6"/>
<dbReference type="PANTHER" id="PTHR43780">
    <property type="entry name" value="1-AMINOCYCLOPROPANE-1-CARBOXYLATE DEAMINASE-RELATED"/>
    <property type="match status" value="1"/>
</dbReference>
<dbReference type="eggNOG" id="ENOG502RXQ8">
    <property type="taxonomic scope" value="Eukaryota"/>
</dbReference>